<sequence>IKSLGQLGYVKKEGSKLIILDYDKFREDFS</sequence>
<dbReference type="AlphaFoldDB" id="A0A7V5H1T8"/>
<feature type="non-terminal residue" evidence="1">
    <location>
        <position position="1"/>
    </location>
</feature>
<gene>
    <name evidence="1" type="ORF">ENL21_00735</name>
</gene>
<evidence type="ECO:0000313" key="1">
    <source>
        <dbReference type="EMBL" id="HHE54279.1"/>
    </source>
</evidence>
<dbReference type="EMBL" id="DRTD01000052">
    <property type="protein sequence ID" value="HHE54279.1"/>
    <property type="molecule type" value="Genomic_DNA"/>
</dbReference>
<organism evidence="1">
    <name type="scientific">Caldithrix abyssi</name>
    <dbReference type="NCBI Taxonomy" id="187145"/>
    <lineage>
        <taxon>Bacteria</taxon>
        <taxon>Pseudomonadati</taxon>
        <taxon>Calditrichota</taxon>
        <taxon>Calditrichia</taxon>
        <taxon>Calditrichales</taxon>
        <taxon>Calditrichaceae</taxon>
        <taxon>Caldithrix</taxon>
    </lineage>
</organism>
<comment type="caution">
    <text evidence="1">The sequence shown here is derived from an EMBL/GenBank/DDBJ whole genome shotgun (WGS) entry which is preliminary data.</text>
</comment>
<reference evidence="1" key="1">
    <citation type="journal article" date="2020" name="mSystems">
        <title>Genome- and Community-Level Interaction Insights into Carbon Utilization and Element Cycling Functions of Hydrothermarchaeota in Hydrothermal Sediment.</title>
        <authorList>
            <person name="Zhou Z."/>
            <person name="Liu Y."/>
            <person name="Xu W."/>
            <person name="Pan J."/>
            <person name="Luo Z.H."/>
            <person name="Li M."/>
        </authorList>
    </citation>
    <scope>NUCLEOTIDE SEQUENCE [LARGE SCALE GENOMIC DNA]</scope>
    <source>
        <strain evidence="1">HyVt-76</strain>
    </source>
</reference>
<proteinExistence type="predicted"/>
<name>A0A7V5H1T8_CALAY</name>
<dbReference type="Proteomes" id="UP000886111">
    <property type="component" value="Unassembled WGS sequence"/>
</dbReference>
<accession>A0A7V5H1T8</accession>
<protein>
    <submittedName>
        <fullName evidence="1">Crp/Fnr family transcriptional regulator</fullName>
    </submittedName>
</protein>